<name>A0ABM7Y377_9PROT</name>
<evidence type="ECO:0000313" key="5">
    <source>
        <dbReference type="Proteomes" id="UP000831327"/>
    </source>
</evidence>
<keyword evidence="2" id="KW-1133">Transmembrane helix</keyword>
<dbReference type="Proteomes" id="UP000831327">
    <property type="component" value="Chromosome"/>
</dbReference>
<dbReference type="InterPro" id="IPR029787">
    <property type="entry name" value="Nucleotide_cyclase"/>
</dbReference>
<sequence length="280" mass="28380">MTLVLTVLLALVTLGALGVAVAAAAAARDWHHVPRRFQVAVLAALACGAVVILGADALLGGGAGTGGWRTALRLFADAVLALTVVLLVRAYRRADADRLKAQQAAPVNQQTNLPNRATLLGQAVPALARCQRDLLPASVVAATIDGLAQITQDRGPQAAETLLRDFANVFRDATRAGDVPGHASALVLAALLPSATTEAAAGMADRLRREASTRLAHPGMDGTRLTVSVGIAPVGDGPTRAVLDEAIAAAEAALASAQAGGGDRVLASPAPPLRTAGRPL</sequence>
<feature type="transmembrane region" description="Helical" evidence="2">
    <location>
        <begin position="36"/>
        <end position="59"/>
    </location>
</feature>
<dbReference type="Gene3D" id="3.30.70.270">
    <property type="match status" value="1"/>
</dbReference>
<dbReference type="PROSITE" id="PS50887">
    <property type="entry name" value="GGDEF"/>
    <property type="match status" value="1"/>
</dbReference>
<dbReference type="EMBL" id="AP025637">
    <property type="protein sequence ID" value="BDG72601.1"/>
    <property type="molecule type" value="Genomic_DNA"/>
</dbReference>
<evidence type="ECO:0000259" key="3">
    <source>
        <dbReference type="PROSITE" id="PS50887"/>
    </source>
</evidence>
<protein>
    <recommendedName>
        <fullName evidence="3">GGDEF domain-containing protein</fullName>
    </recommendedName>
</protein>
<keyword evidence="5" id="KW-1185">Reference proteome</keyword>
<accession>A0ABM7Y377</accession>
<dbReference type="NCBIfam" id="TIGR00254">
    <property type="entry name" value="GGDEF"/>
    <property type="match status" value="1"/>
</dbReference>
<keyword evidence="2" id="KW-0812">Transmembrane</keyword>
<feature type="transmembrane region" description="Helical" evidence="2">
    <location>
        <begin position="71"/>
        <end position="91"/>
    </location>
</feature>
<evidence type="ECO:0000256" key="2">
    <source>
        <dbReference type="SAM" id="Phobius"/>
    </source>
</evidence>
<dbReference type="SUPFAM" id="SSF55073">
    <property type="entry name" value="Nucleotide cyclase"/>
    <property type="match status" value="1"/>
</dbReference>
<feature type="region of interest" description="Disordered" evidence="1">
    <location>
        <begin position="260"/>
        <end position="280"/>
    </location>
</feature>
<dbReference type="InterPro" id="IPR043128">
    <property type="entry name" value="Rev_trsase/Diguanyl_cyclase"/>
</dbReference>
<dbReference type="RefSeq" id="WP_244459795.1">
    <property type="nucleotide sequence ID" value="NZ_AP025637.1"/>
</dbReference>
<gene>
    <name evidence="4" type="ORF">Rmf_25300</name>
</gene>
<dbReference type="Pfam" id="PF00990">
    <property type="entry name" value="GGDEF"/>
    <property type="match status" value="1"/>
</dbReference>
<evidence type="ECO:0000256" key="1">
    <source>
        <dbReference type="SAM" id="MobiDB-lite"/>
    </source>
</evidence>
<dbReference type="SMART" id="SM00267">
    <property type="entry name" value="GGDEF"/>
    <property type="match status" value="1"/>
</dbReference>
<keyword evidence="2" id="KW-0472">Membrane</keyword>
<organism evidence="4 5">
    <name type="scientific">Roseomonas fluvialis</name>
    <dbReference type="NCBI Taxonomy" id="1750527"/>
    <lineage>
        <taxon>Bacteria</taxon>
        <taxon>Pseudomonadati</taxon>
        <taxon>Pseudomonadota</taxon>
        <taxon>Alphaproteobacteria</taxon>
        <taxon>Acetobacterales</taxon>
        <taxon>Roseomonadaceae</taxon>
        <taxon>Roseomonas</taxon>
    </lineage>
</organism>
<evidence type="ECO:0000313" key="4">
    <source>
        <dbReference type="EMBL" id="BDG72601.1"/>
    </source>
</evidence>
<feature type="domain" description="GGDEF" evidence="3">
    <location>
        <begin position="135"/>
        <end position="270"/>
    </location>
</feature>
<reference evidence="4 5" key="1">
    <citation type="journal article" date="2016" name="Microbes Environ.">
        <title>Phylogenetically diverse aerobic anoxygenic phototrophic bacteria isolated from epilithic biofilms in Tama river, Japan.</title>
        <authorList>
            <person name="Hirose S."/>
            <person name="Matsuura K."/>
            <person name="Haruta S."/>
        </authorList>
    </citation>
    <scope>NUCLEOTIDE SEQUENCE [LARGE SCALE GENOMIC DNA]</scope>
    <source>
        <strain evidence="4 5">S08</strain>
    </source>
</reference>
<proteinExistence type="predicted"/>
<dbReference type="InterPro" id="IPR000160">
    <property type="entry name" value="GGDEF_dom"/>
</dbReference>